<feature type="region of interest" description="Disordered" evidence="1">
    <location>
        <begin position="686"/>
        <end position="716"/>
    </location>
</feature>
<evidence type="ECO:0000313" key="4">
    <source>
        <dbReference type="Proteomes" id="UP000245320"/>
    </source>
</evidence>
<feature type="domain" description="Protein Lines N-terminal" evidence="2">
    <location>
        <begin position="264"/>
        <end position="612"/>
    </location>
</feature>
<evidence type="ECO:0000313" key="5">
    <source>
        <dbReference type="RefSeq" id="XP_033707958.1"/>
    </source>
</evidence>
<dbReference type="InterPro" id="IPR029415">
    <property type="entry name" value="Lines_C"/>
</dbReference>
<accession>A0A6J3R1L4</accession>
<dbReference type="GeneID" id="101327229"/>
<feature type="domain" description="Protein Lines C-terminal" evidence="3">
    <location>
        <begin position="784"/>
        <end position="819"/>
    </location>
</feature>
<dbReference type="Proteomes" id="UP000245320">
    <property type="component" value="Chromosome 2"/>
</dbReference>
<evidence type="ECO:0000256" key="1">
    <source>
        <dbReference type="SAM" id="MobiDB-lite"/>
    </source>
</evidence>
<sequence length="829" mass="94865">MRKRKRLVLSVNYGVSVGAGVCSNGGAKAEWLESDPWQVLLKKQRFIPFLRLIFTIWICRPSCKIYLAIKMKAFFEVLEQLYRKVLLGATLENDSHDYIFYLNPAFSDQDCSTTTSSDCSNILDVHGKHQPSSVNLATPSVAPVCLQRHFQMNSTREIMLLQLTVIKVMMTRILSVETELHAKEKYRDIIKMLLKSSDIDSKLTCMFQNSDKLLSHMAAKCLALLLYFQLKEKITLSNSWISFCQKNLSEYTESDKVVHCLWMLTFVIKEIFKDTCSQKTEILKQFLTPFDTIFEVFYNSLFSQHFENHQDTSKLINSLICFLELLELLIASRIHLKLHFTCQRMLFLKPSCVFNVITWPIQAFVKRKFIIFIKKCLLCKVGEDLCRGSVPTFMAPDHPLDVDLLALADAVLQAVDLGFLRTLSVYGKPSCFGGDEVQPGCECVPGPDHVILRAASLLIIRSLEIKFQNGASANEMKVDLQRFMSELLTFLKPHLQPSLRSHNLCEWLSRVFIEQDDDMLEAAKTAMGIYLKLTRECEATESLTQEKEMWNHHTHENGYNPHCIFLFLLKNIGFDSTVLLDFLISSETCFLEYFVRYLKLLQKDWDNFFTICKYFDITESKDNVNICCCISSLVQDRSSNQTEPSPLAVLGNHRDAHAWVSWASEASSEPLNHAVMSEEAQATLQANNLSPQRTSQSLVDYETSDDSEEESTDQRLANSRLTSLHQEAMKKIQDTIGTSRDKKELILESQSRSLVPKESNTPFSVDCDIGPNNIVSKVGISYRTVKCFEELQGAIYRLQKKNLFPYNPTALLKLLKHIETIYNRSMTPL</sequence>
<dbReference type="FunCoup" id="A0A6J3R1L4">
    <property type="interactions" value="2236"/>
</dbReference>
<dbReference type="RefSeq" id="XP_033707958.1">
    <property type="nucleotide sequence ID" value="XM_033852067.1"/>
</dbReference>
<dbReference type="PANTHER" id="PTHR16057:SF1">
    <property type="entry name" value="PROTEIN LINES HOMOLOG 1"/>
    <property type="match status" value="1"/>
</dbReference>
<evidence type="ECO:0000259" key="2">
    <source>
        <dbReference type="Pfam" id="PF14694"/>
    </source>
</evidence>
<keyword evidence="4" id="KW-1185">Reference proteome</keyword>
<dbReference type="InterPro" id="IPR024875">
    <property type="entry name" value="Protein_Lines"/>
</dbReference>
<dbReference type="Pfam" id="PF14694">
    <property type="entry name" value="LINES_N"/>
    <property type="match status" value="1"/>
</dbReference>
<organism evidence="4 5">
    <name type="scientific">Tursiops truncatus</name>
    <name type="common">Atlantic bottle-nosed dolphin</name>
    <name type="synonym">Delphinus truncatus</name>
    <dbReference type="NCBI Taxonomy" id="9739"/>
    <lineage>
        <taxon>Eukaryota</taxon>
        <taxon>Metazoa</taxon>
        <taxon>Chordata</taxon>
        <taxon>Craniata</taxon>
        <taxon>Vertebrata</taxon>
        <taxon>Euteleostomi</taxon>
        <taxon>Mammalia</taxon>
        <taxon>Eutheria</taxon>
        <taxon>Laurasiatheria</taxon>
        <taxon>Artiodactyla</taxon>
        <taxon>Whippomorpha</taxon>
        <taxon>Cetacea</taxon>
        <taxon>Odontoceti</taxon>
        <taxon>Delphinidae</taxon>
        <taxon>Tursiops</taxon>
    </lineage>
</organism>
<feature type="compositionally biased region" description="Acidic residues" evidence="1">
    <location>
        <begin position="702"/>
        <end position="711"/>
    </location>
</feature>
<dbReference type="PANTHER" id="PTHR16057">
    <property type="entry name" value="WINS1, 2 PROTEIN"/>
    <property type="match status" value="1"/>
</dbReference>
<dbReference type="AlphaFoldDB" id="A0A6J3R1L4"/>
<feature type="compositionally biased region" description="Polar residues" evidence="1">
    <location>
        <begin position="686"/>
        <end position="698"/>
    </location>
</feature>
<dbReference type="OrthoDB" id="8251209at2759"/>
<gene>
    <name evidence="5" type="primary">LINS1</name>
</gene>
<dbReference type="InterPro" id="IPR032794">
    <property type="entry name" value="LINES_N"/>
</dbReference>
<dbReference type="Pfam" id="PF14695">
    <property type="entry name" value="LINES_C"/>
    <property type="match status" value="1"/>
</dbReference>
<dbReference type="InParanoid" id="A0A6J3R1L4"/>
<name>A0A6J3R1L4_TURTR</name>
<dbReference type="CTD" id="55180"/>
<reference evidence="5" key="1">
    <citation type="submission" date="2025-08" db="UniProtKB">
        <authorList>
            <consortium name="RefSeq"/>
        </authorList>
    </citation>
    <scope>IDENTIFICATION</scope>
    <source>
        <tissue evidence="5">Spleen</tissue>
    </source>
</reference>
<proteinExistence type="predicted"/>
<evidence type="ECO:0000259" key="3">
    <source>
        <dbReference type="Pfam" id="PF14695"/>
    </source>
</evidence>
<protein>
    <submittedName>
        <fullName evidence="5">Protein Lines homolog 1 isoform X1</fullName>
    </submittedName>
</protein>